<feature type="region of interest" description="Disordered" evidence="1">
    <location>
        <begin position="288"/>
        <end position="339"/>
    </location>
</feature>
<dbReference type="Proteomes" id="UP000283509">
    <property type="component" value="Unassembled WGS sequence"/>
</dbReference>
<feature type="region of interest" description="Disordered" evidence="1">
    <location>
        <begin position="147"/>
        <end position="185"/>
    </location>
</feature>
<evidence type="ECO:0000313" key="3">
    <source>
        <dbReference type="Proteomes" id="UP000283509"/>
    </source>
</evidence>
<sequence length="411" mass="45043">MGGLESDCGNLRQFWRDRGRGGVADCYLPDNPNDKDPRRPQQNAHRPVSATPTIPTHAGGTQHDSRDDSAMKRVIRERQRQRGWGTAPALDRRRNWSRKQVIAAGRRRAWAGARGILMAGPQRRRHRTFPANRSLARFLSLPPADPCHGKPFRNPLSPPAERTPNTSPRSCERGGRGRGAGGALPALQKEPSGVLAFVSFFSFFFHCDLSPIVSSPYIRRSVIAAVAVSPIQEDPTSLFSRRKPLGTAQSLANNIQILLHSASSNDKCYSLYPGLALPVVAGADREPASPFLPTAENGARRERGDCTGPARSPRRRRTSRSCDNPRGCLTSRNTGEQRGYKILSHRGRHTSHPRPHPGNPVSLAFHVATSPLIPSMPQRPESRVEFVKTLNDLPSTPCMTTACAPKSLGGE</sequence>
<dbReference type="AlphaFoldDB" id="A0A423SR11"/>
<evidence type="ECO:0000313" key="2">
    <source>
        <dbReference type="EMBL" id="ROT66650.1"/>
    </source>
</evidence>
<name>A0A423SR11_PENVA</name>
<reference evidence="2 3" key="2">
    <citation type="submission" date="2019-01" db="EMBL/GenBank/DDBJ databases">
        <title>The decoding of complex shrimp genome reveals the adaptation for benthos swimmer, frequently molting mechanism and breeding impact on genome.</title>
        <authorList>
            <person name="Sun Y."/>
            <person name="Gao Y."/>
            <person name="Yu Y."/>
        </authorList>
    </citation>
    <scope>NUCLEOTIDE SEQUENCE [LARGE SCALE GENOMIC DNA]</scope>
    <source>
        <tissue evidence="2">Muscle</tissue>
    </source>
</reference>
<evidence type="ECO:0000256" key="1">
    <source>
        <dbReference type="SAM" id="MobiDB-lite"/>
    </source>
</evidence>
<keyword evidence="3" id="KW-1185">Reference proteome</keyword>
<comment type="caution">
    <text evidence="2">The sequence shown here is derived from an EMBL/GenBank/DDBJ whole genome shotgun (WGS) entry which is preliminary data.</text>
</comment>
<feature type="region of interest" description="Disordered" evidence="1">
    <location>
        <begin position="21"/>
        <end position="69"/>
    </location>
</feature>
<accession>A0A423SR11</accession>
<gene>
    <name evidence="2" type="ORF">C7M84_015321</name>
</gene>
<dbReference type="EMBL" id="QCYY01002913">
    <property type="protein sequence ID" value="ROT66650.1"/>
    <property type="molecule type" value="Genomic_DNA"/>
</dbReference>
<organism evidence="2 3">
    <name type="scientific">Penaeus vannamei</name>
    <name type="common">Whiteleg shrimp</name>
    <name type="synonym">Litopenaeus vannamei</name>
    <dbReference type="NCBI Taxonomy" id="6689"/>
    <lineage>
        <taxon>Eukaryota</taxon>
        <taxon>Metazoa</taxon>
        <taxon>Ecdysozoa</taxon>
        <taxon>Arthropoda</taxon>
        <taxon>Crustacea</taxon>
        <taxon>Multicrustacea</taxon>
        <taxon>Malacostraca</taxon>
        <taxon>Eumalacostraca</taxon>
        <taxon>Eucarida</taxon>
        <taxon>Decapoda</taxon>
        <taxon>Dendrobranchiata</taxon>
        <taxon>Penaeoidea</taxon>
        <taxon>Penaeidae</taxon>
        <taxon>Penaeus</taxon>
    </lineage>
</organism>
<protein>
    <submittedName>
        <fullName evidence="2">Uncharacterized protein</fullName>
    </submittedName>
</protein>
<reference evidence="2 3" key="1">
    <citation type="submission" date="2018-04" db="EMBL/GenBank/DDBJ databases">
        <authorList>
            <person name="Zhang X."/>
            <person name="Yuan J."/>
            <person name="Li F."/>
            <person name="Xiang J."/>
        </authorList>
    </citation>
    <scope>NUCLEOTIDE SEQUENCE [LARGE SCALE GENOMIC DNA]</scope>
    <source>
        <tissue evidence="2">Muscle</tissue>
    </source>
</reference>
<proteinExistence type="predicted"/>